<dbReference type="PANTHER" id="PTHR35744">
    <property type="entry name" value="C2H2-TYPE DOMAIN-CONTAINING PROTEIN"/>
    <property type="match status" value="1"/>
</dbReference>
<sequence length="610" mass="63140">MCVEARAAAAAAGQQARSARASFQAAREDLRARAGRNPDAHLALAAFLPVERTAAAAALAAEAAACQAVRADARRCLEAAWAGKLERALADSCAGKSLVTPSFEVAVEANAEARSGEPEYSLAAARAGEAVVTSANEAALEAKASASQATEAEETSGGEGWSFVDADGQPDSGVAPDLRDGAASETGSSRRAMEEDTPDDESAGQGGEGSSGQAEARRARESLLKRSNSDKQLEQQVSALRPGNGGGNGGGNAGGTLAPPKGAASALQRGAVTPRRRTGLAAWLHSLVGGSSRGSGGESEGGAADNAVEAQAGDGAAPETGQPGSLAAGDAASPQVFVFWDLDNKRCRGEAAQVVANIRRVAGAFGRVALLRAYGNHRTVRERYRALPIPARAPEQDFDFGEARQRAANVLGDVRVCALCGEMQPSLRKLETHFKDTHEEEMARVRVNPAAFAAFMRTPGAPEQYFATHRLLYGRSGVGDGGTAGAEPRDLRCSLEEAGCEVVVLPDMPESADLALRADLLAVLRGQQARVAAAAAAPRSGAGRARGGALSPVDPAADCVCLITDDKEFGTELRLAQELGMRAVVISHYATAFPDADARLNWNWCEFGLY</sequence>
<feature type="region of interest" description="Disordered" evidence="1">
    <location>
        <begin position="145"/>
        <end position="273"/>
    </location>
</feature>
<protein>
    <recommendedName>
        <fullName evidence="4">NYN domain-containing protein</fullName>
    </recommendedName>
</protein>
<evidence type="ECO:0000313" key="2">
    <source>
        <dbReference type="EMBL" id="KAK9827614.1"/>
    </source>
</evidence>
<evidence type="ECO:0000256" key="1">
    <source>
        <dbReference type="SAM" id="MobiDB-lite"/>
    </source>
</evidence>
<feature type="compositionally biased region" description="Basic and acidic residues" evidence="1">
    <location>
        <begin position="215"/>
        <end position="233"/>
    </location>
</feature>
<keyword evidence="3" id="KW-1185">Reference proteome</keyword>
<dbReference type="PANTHER" id="PTHR35744:SF4">
    <property type="entry name" value="OS04G0464600 PROTEIN"/>
    <property type="match status" value="1"/>
</dbReference>
<proteinExistence type="predicted"/>
<name>A0AAW1R195_9CHLO</name>
<reference evidence="2 3" key="1">
    <citation type="journal article" date="2024" name="Nat. Commun.">
        <title>Phylogenomics reveals the evolutionary origins of lichenization in chlorophyte algae.</title>
        <authorList>
            <person name="Puginier C."/>
            <person name="Libourel C."/>
            <person name="Otte J."/>
            <person name="Skaloud P."/>
            <person name="Haon M."/>
            <person name="Grisel S."/>
            <person name="Petersen M."/>
            <person name="Berrin J.G."/>
            <person name="Delaux P.M."/>
            <person name="Dal Grande F."/>
            <person name="Keller J."/>
        </authorList>
    </citation>
    <scope>NUCLEOTIDE SEQUENCE [LARGE SCALE GENOMIC DNA]</scope>
    <source>
        <strain evidence="2 3">SAG 245.80</strain>
    </source>
</reference>
<dbReference type="AlphaFoldDB" id="A0AAW1R195"/>
<feature type="compositionally biased region" description="Gly residues" evidence="1">
    <location>
        <begin position="243"/>
        <end position="254"/>
    </location>
</feature>
<gene>
    <name evidence="2" type="ORF">WJX81_006309</name>
</gene>
<organism evidence="2 3">
    <name type="scientific">Elliptochloris bilobata</name>
    <dbReference type="NCBI Taxonomy" id="381761"/>
    <lineage>
        <taxon>Eukaryota</taxon>
        <taxon>Viridiplantae</taxon>
        <taxon>Chlorophyta</taxon>
        <taxon>core chlorophytes</taxon>
        <taxon>Trebouxiophyceae</taxon>
        <taxon>Trebouxiophyceae incertae sedis</taxon>
        <taxon>Elliptochloris clade</taxon>
        <taxon>Elliptochloris</taxon>
    </lineage>
</organism>
<evidence type="ECO:0000313" key="3">
    <source>
        <dbReference type="Proteomes" id="UP001445335"/>
    </source>
</evidence>
<dbReference type="EMBL" id="JALJOU010000057">
    <property type="protein sequence ID" value="KAK9827614.1"/>
    <property type="molecule type" value="Genomic_DNA"/>
</dbReference>
<comment type="caution">
    <text evidence="2">The sequence shown here is derived from an EMBL/GenBank/DDBJ whole genome shotgun (WGS) entry which is preliminary data.</text>
</comment>
<dbReference type="Proteomes" id="UP001445335">
    <property type="component" value="Unassembled WGS sequence"/>
</dbReference>
<evidence type="ECO:0008006" key="4">
    <source>
        <dbReference type="Google" id="ProtNLM"/>
    </source>
</evidence>
<accession>A0AAW1R195</accession>